<dbReference type="PANTHER" id="PTHR13939">
    <property type="entry name" value="NICOTINAMIDE-NUCLEOTIDE AMIDOHYDROLASE PNCC"/>
    <property type="match status" value="1"/>
</dbReference>
<dbReference type="EMBL" id="CP032098">
    <property type="protein sequence ID" value="AXX91860.1"/>
    <property type="molecule type" value="Genomic_DNA"/>
</dbReference>
<dbReference type="SMART" id="SM00852">
    <property type="entry name" value="MoCF_biosynth"/>
    <property type="match status" value="1"/>
</dbReference>
<gene>
    <name evidence="2" type="ORF">AMOL_0866</name>
    <name evidence="3" type="ORF">CPU12_06000</name>
</gene>
<dbReference type="Proteomes" id="UP000221222">
    <property type="component" value="Unassembled WGS sequence"/>
</dbReference>
<protein>
    <submittedName>
        <fullName evidence="2 3">Molybdopterin-binding protein</fullName>
    </submittedName>
</protein>
<dbReference type="PANTHER" id="PTHR13939:SF0">
    <property type="entry name" value="NMN AMIDOHYDROLASE-LIKE PROTEIN YFAY"/>
    <property type="match status" value="1"/>
</dbReference>
<keyword evidence="4" id="KW-1185">Reference proteome</keyword>
<name>A0A2G1DIE0_9BACT</name>
<dbReference type="InterPro" id="IPR036425">
    <property type="entry name" value="MoaB/Mog-like_dom_sf"/>
</dbReference>
<dbReference type="Proteomes" id="UP000262712">
    <property type="component" value="Chromosome"/>
</dbReference>
<evidence type="ECO:0000313" key="5">
    <source>
        <dbReference type="Proteomes" id="UP000262712"/>
    </source>
</evidence>
<dbReference type="Pfam" id="PF00994">
    <property type="entry name" value="MoCF_biosynth"/>
    <property type="match status" value="1"/>
</dbReference>
<dbReference type="SUPFAM" id="SSF53218">
    <property type="entry name" value="Molybdenum cofactor biosynthesis proteins"/>
    <property type="match status" value="1"/>
</dbReference>
<dbReference type="RefSeq" id="WP_099342191.1">
    <property type="nucleotide sequence ID" value="NZ_CP032098.1"/>
</dbReference>
<proteinExistence type="predicted"/>
<dbReference type="InterPro" id="IPR050101">
    <property type="entry name" value="CinA"/>
</dbReference>
<dbReference type="AlphaFoldDB" id="A0A2G1DIE0"/>
<sequence>MNQPNFYSVIIGTELLNGRRKDAHFSFLNHELLLRGWTHKASFVIEDDPFLMENTFKLIKSDENSVMFCFGGIGSTPDDLTRQIAAKVFRDNKMSFHPDAKQLVENEFKQKAYPHRINMAYLPINSKLLDNVVNNVPGFYLDDRFFFTPGFPSMSQSMVLQALNTLYPKNCINKYRLSLTANCGESDLIDIMNQMPKEIELSSLPKFVEIGRQTVISLSSTNEKILNESFQKFIEHLQKLNFSYVLRDINF</sequence>
<dbReference type="Gene3D" id="3.40.980.10">
    <property type="entry name" value="MoaB/Mog-like domain"/>
    <property type="match status" value="1"/>
</dbReference>
<reference evidence="3 4" key="1">
    <citation type="submission" date="2017-09" db="EMBL/GenBank/DDBJ databases">
        <title>Arcobacter canalis sp. nov., a new species isolated from a water canal contaminated with urban sewage.</title>
        <authorList>
            <person name="Perez-Cataluna A."/>
            <person name="Salas-Masso N."/>
            <person name="Figueras M.J."/>
        </authorList>
    </citation>
    <scope>NUCLEOTIDE SEQUENCE [LARGE SCALE GENOMIC DNA]</scope>
    <source>
        <strain evidence="3 4">F98-3</strain>
    </source>
</reference>
<dbReference type="InterPro" id="IPR001453">
    <property type="entry name" value="MoaB/Mog_dom"/>
</dbReference>
<accession>A0A2G1DIE0</accession>
<feature type="domain" description="MoaB/Mog" evidence="1">
    <location>
        <begin position="7"/>
        <end position="170"/>
    </location>
</feature>
<evidence type="ECO:0000313" key="3">
    <source>
        <dbReference type="EMBL" id="PHO18269.1"/>
    </source>
</evidence>
<evidence type="ECO:0000313" key="4">
    <source>
        <dbReference type="Proteomes" id="UP000221222"/>
    </source>
</evidence>
<dbReference type="KEGG" id="amol:AMOL_0866"/>
<reference evidence="2 5" key="2">
    <citation type="submission" date="2018-08" db="EMBL/GenBank/DDBJ databases">
        <title>Complete genome of the Arcobacter molluscorum type strain LMG 25693.</title>
        <authorList>
            <person name="Miller W.G."/>
            <person name="Yee E."/>
            <person name="Bono J.L."/>
        </authorList>
    </citation>
    <scope>NUCLEOTIDE SEQUENCE [LARGE SCALE GENOMIC DNA]</scope>
    <source>
        <strain evidence="2 5">CECT 7696</strain>
    </source>
</reference>
<organism evidence="3 4">
    <name type="scientific">Malaciobacter molluscorum LMG 25693</name>
    <dbReference type="NCBI Taxonomy" id="870501"/>
    <lineage>
        <taxon>Bacteria</taxon>
        <taxon>Pseudomonadati</taxon>
        <taxon>Campylobacterota</taxon>
        <taxon>Epsilonproteobacteria</taxon>
        <taxon>Campylobacterales</taxon>
        <taxon>Arcobacteraceae</taxon>
        <taxon>Malaciobacter</taxon>
    </lineage>
</organism>
<evidence type="ECO:0000313" key="2">
    <source>
        <dbReference type="EMBL" id="AXX91860.1"/>
    </source>
</evidence>
<evidence type="ECO:0000259" key="1">
    <source>
        <dbReference type="SMART" id="SM00852"/>
    </source>
</evidence>
<dbReference type="EMBL" id="NXFY01000007">
    <property type="protein sequence ID" value="PHO18269.1"/>
    <property type="molecule type" value="Genomic_DNA"/>
</dbReference>